<evidence type="ECO:0000313" key="2">
    <source>
        <dbReference type="EMBL" id="KHN78315.1"/>
    </source>
</evidence>
<sequence length="122" mass="13865">MQFIQSIVVFWTAYLLQYSCASSVGECRSECLEMNKYKIVRVHLKEDVVRAGVCRNVTSTNPSDEDSAPKSHVFPFICDRKIGIWEIDEQDEEGIVDFSIACPQVEEVESELLNTCPKSPEK</sequence>
<dbReference type="EMBL" id="JPKZ01002136">
    <property type="protein sequence ID" value="KHN78315.1"/>
    <property type="molecule type" value="Genomic_DNA"/>
</dbReference>
<dbReference type="AlphaFoldDB" id="A0A0B2VBE8"/>
<protein>
    <submittedName>
        <fullName evidence="2">Uncharacterized protein</fullName>
    </submittedName>
</protein>
<comment type="caution">
    <text evidence="2">The sequence shown here is derived from an EMBL/GenBank/DDBJ whole genome shotgun (WGS) entry which is preliminary data.</text>
</comment>
<keyword evidence="3" id="KW-1185">Reference proteome</keyword>
<dbReference type="OMA" id="IPFICNR"/>
<feature type="chain" id="PRO_5002079901" evidence="1">
    <location>
        <begin position="22"/>
        <end position="122"/>
    </location>
</feature>
<accession>A0A0B2VBE8</accession>
<feature type="signal peptide" evidence="1">
    <location>
        <begin position="1"/>
        <end position="21"/>
    </location>
</feature>
<dbReference type="Proteomes" id="UP000031036">
    <property type="component" value="Unassembled WGS sequence"/>
</dbReference>
<evidence type="ECO:0000313" key="3">
    <source>
        <dbReference type="Proteomes" id="UP000031036"/>
    </source>
</evidence>
<organism evidence="2 3">
    <name type="scientific">Toxocara canis</name>
    <name type="common">Canine roundworm</name>
    <dbReference type="NCBI Taxonomy" id="6265"/>
    <lineage>
        <taxon>Eukaryota</taxon>
        <taxon>Metazoa</taxon>
        <taxon>Ecdysozoa</taxon>
        <taxon>Nematoda</taxon>
        <taxon>Chromadorea</taxon>
        <taxon>Rhabditida</taxon>
        <taxon>Spirurina</taxon>
        <taxon>Ascaridomorpha</taxon>
        <taxon>Ascaridoidea</taxon>
        <taxon>Toxocaridae</taxon>
        <taxon>Toxocara</taxon>
    </lineage>
</organism>
<dbReference type="OrthoDB" id="5787624at2759"/>
<name>A0A0B2VBE8_TOXCA</name>
<proteinExistence type="predicted"/>
<evidence type="ECO:0000256" key="1">
    <source>
        <dbReference type="SAM" id="SignalP"/>
    </source>
</evidence>
<gene>
    <name evidence="2" type="ORF">Tcan_16978</name>
</gene>
<reference evidence="2 3" key="1">
    <citation type="submission" date="2014-11" db="EMBL/GenBank/DDBJ databases">
        <title>Genetic blueprint of the zoonotic pathogen Toxocara canis.</title>
        <authorList>
            <person name="Zhu X.-Q."/>
            <person name="Korhonen P.K."/>
            <person name="Cai H."/>
            <person name="Young N.D."/>
            <person name="Nejsum P."/>
            <person name="von Samson-Himmelstjerna G."/>
            <person name="Boag P.R."/>
            <person name="Tan P."/>
            <person name="Li Q."/>
            <person name="Min J."/>
            <person name="Yang Y."/>
            <person name="Wang X."/>
            <person name="Fang X."/>
            <person name="Hall R.S."/>
            <person name="Hofmann A."/>
            <person name="Sternberg P.W."/>
            <person name="Jex A.R."/>
            <person name="Gasser R.B."/>
        </authorList>
    </citation>
    <scope>NUCLEOTIDE SEQUENCE [LARGE SCALE GENOMIC DNA]</scope>
    <source>
        <strain evidence="2">PN_DK_2014</strain>
    </source>
</reference>
<keyword evidence="1" id="KW-0732">Signal</keyword>